<dbReference type="InterPro" id="IPR036942">
    <property type="entry name" value="Beta-barrel_TonB_sf"/>
</dbReference>
<feature type="signal peptide" evidence="4">
    <location>
        <begin position="1"/>
        <end position="43"/>
    </location>
</feature>
<keyword evidence="4" id="KW-0732">Signal</keyword>
<dbReference type="GO" id="GO:0009279">
    <property type="term" value="C:cell outer membrane"/>
    <property type="evidence" value="ECO:0007669"/>
    <property type="project" value="UniProtKB-SubCell"/>
</dbReference>
<evidence type="ECO:0000256" key="1">
    <source>
        <dbReference type="ARBA" id="ARBA00004442"/>
    </source>
</evidence>
<evidence type="ECO:0008006" key="7">
    <source>
        <dbReference type="Google" id="ProtNLM"/>
    </source>
</evidence>
<dbReference type="Gene3D" id="2.40.170.20">
    <property type="entry name" value="TonB-dependent receptor, beta-barrel domain"/>
    <property type="match status" value="1"/>
</dbReference>
<dbReference type="OrthoDB" id="6555107at2"/>
<evidence type="ECO:0000313" key="5">
    <source>
        <dbReference type="EMBL" id="QGZ33238.1"/>
    </source>
</evidence>
<evidence type="ECO:0000256" key="4">
    <source>
        <dbReference type="SAM" id="SignalP"/>
    </source>
</evidence>
<evidence type="ECO:0000256" key="3">
    <source>
        <dbReference type="ARBA" id="ARBA00023237"/>
    </source>
</evidence>
<comment type="subcellular location">
    <subcellularLocation>
        <location evidence="1">Cell outer membrane</location>
    </subcellularLocation>
</comment>
<evidence type="ECO:0000256" key="2">
    <source>
        <dbReference type="ARBA" id="ARBA00023136"/>
    </source>
</evidence>
<keyword evidence="2" id="KW-0472">Membrane</keyword>
<dbReference type="Proteomes" id="UP000435648">
    <property type="component" value="Chromosome"/>
</dbReference>
<proteinExistence type="predicted"/>
<dbReference type="SUPFAM" id="SSF56925">
    <property type="entry name" value="OMPA-like"/>
    <property type="match status" value="1"/>
</dbReference>
<feature type="chain" id="PRO_5032354022" description="Outer membrane protein beta-barrel domain-containing protein" evidence="4">
    <location>
        <begin position="44"/>
        <end position="269"/>
    </location>
</feature>
<dbReference type="EMBL" id="CP046908">
    <property type="protein sequence ID" value="QGZ33238.1"/>
    <property type="molecule type" value="Genomic_DNA"/>
</dbReference>
<gene>
    <name evidence="5" type="ORF">GH266_01170</name>
</gene>
<dbReference type="InterPro" id="IPR011250">
    <property type="entry name" value="OMP/PagP_B-barrel"/>
</dbReference>
<reference evidence="5 6" key="1">
    <citation type="submission" date="2019-12" db="EMBL/GenBank/DDBJ databases">
        <title>The genome of Stappia indica PHM037.</title>
        <authorList>
            <person name="Kacar D."/>
            <person name="Galan B."/>
            <person name="Canedo L."/>
            <person name="Rodriguez P."/>
            <person name="de la Calle F."/>
            <person name="Garcia J.L."/>
        </authorList>
    </citation>
    <scope>NUCLEOTIDE SEQUENCE [LARGE SCALE GENOMIC DNA]</scope>
    <source>
        <strain evidence="5 6">PHM037</strain>
    </source>
</reference>
<accession>A0A857C316</accession>
<dbReference type="RefSeq" id="WP_158192263.1">
    <property type="nucleotide sequence ID" value="NZ_CP046908.1"/>
</dbReference>
<protein>
    <recommendedName>
        <fullName evidence="7">Outer membrane protein beta-barrel domain-containing protein</fullName>
    </recommendedName>
</protein>
<keyword evidence="3" id="KW-0998">Cell outer membrane</keyword>
<organism evidence="5 6">
    <name type="scientific">Stappia indica</name>
    <dbReference type="NCBI Taxonomy" id="538381"/>
    <lineage>
        <taxon>Bacteria</taxon>
        <taxon>Pseudomonadati</taxon>
        <taxon>Pseudomonadota</taxon>
        <taxon>Alphaproteobacteria</taxon>
        <taxon>Hyphomicrobiales</taxon>
        <taxon>Stappiaceae</taxon>
        <taxon>Stappia</taxon>
    </lineage>
</organism>
<name>A0A857C316_9HYPH</name>
<evidence type="ECO:0000313" key="6">
    <source>
        <dbReference type="Proteomes" id="UP000435648"/>
    </source>
</evidence>
<sequence length="269" mass="29569">MVDGSEGSTPTFSRRIARRARVLAALVPALLVSAQLLARPAHAEDGWRFQVTPYAWAPSLSGSIRPRPFLPTASFDRRFSDILENLDGAFFLTGTARYDRFVIFGDFTWSAVTEQDRIALPFAPFGFDVHGQVRQLSATLAGGYSVVDRPEFTLDLLAGVRLWHIDASVNIRGTGLAASKSDTWADPVLAARARWQFAPDWSVIALADVGGFGVGSEVTWQAVGTLNYRINDRVFLSAGYRHMAFDYDRGGMKLDIDMSGPLAGVTFRF</sequence>
<dbReference type="AlphaFoldDB" id="A0A857C316"/>
<dbReference type="KEGG" id="siw:GH266_01170"/>